<dbReference type="GeneID" id="6081630"/>
<accession>B0DPZ2</accession>
<dbReference type="RefSeq" id="XP_001885997.1">
    <property type="nucleotide sequence ID" value="XM_001885962.1"/>
</dbReference>
<gene>
    <name evidence="1" type="ORF">LACBIDRAFT_307370</name>
</gene>
<protein>
    <submittedName>
        <fullName evidence="1">Predicted protein</fullName>
    </submittedName>
</protein>
<proteinExistence type="predicted"/>
<name>B0DPZ2_LACBS</name>
<evidence type="ECO:0000313" key="1">
    <source>
        <dbReference type="EMBL" id="EDR03201.1"/>
    </source>
</evidence>
<reference evidence="1 2" key="1">
    <citation type="journal article" date="2008" name="Nature">
        <title>The genome of Laccaria bicolor provides insights into mycorrhizal symbiosis.</title>
        <authorList>
            <person name="Martin F."/>
            <person name="Aerts A."/>
            <person name="Ahren D."/>
            <person name="Brun A."/>
            <person name="Danchin E.G.J."/>
            <person name="Duchaussoy F."/>
            <person name="Gibon J."/>
            <person name="Kohler A."/>
            <person name="Lindquist E."/>
            <person name="Pereda V."/>
            <person name="Salamov A."/>
            <person name="Shapiro H.J."/>
            <person name="Wuyts J."/>
            <person name="Blaudez D."/>
            <person name="Buee M."/>
            <person name="Brokstein P."/>
            <person name="Canbaeck B."/>
            <person name="Cohen D."/>
            <person name="Courty P.E."/>
            <person name="Coutinho P.M."/>
            <person name="Delaruelle C."/>
            <person name="Detter J.C."/>
            <person name="Deveau A."/>
            <person name="DiFazio S."/>
            <person name="Duplessis S."/>
            <person name="Fraissinet-Tachet L."/>
            <person name="Lucic E."/>
            <person name="Frey-Klett P."/>
            <person name="Fourrey C."/>
            <person name="Feussner I."/>
            <person name="Gay G."/>
            <person name="Grimwood J."/>
            <person name="Hoegger P.J."/>
            <person name="Jain P."/>
            <person name="Kilaru S."/>
            <person name="Labbe J."/>
            <person name="Lin Y.C."/>
            <person name="Legue V."/>
            <person name="Le Tacon F."/>
            <person name="Marmeisse R."/>
            <person name="Melayah D."/>
            <person name="Montanini B."/>
            <person name="Muratet M."/>
            <person name="Nehls U."/>
            <person name="Niculita-Hirzel H."/>
            <person name="Oudot-Le Secq M.P."/>
            <person name="Peter M."/>
            <person name="Quesneville H."/>
            <person name="Rajashekar B."/>
            <person name="Reich M."/>
            <person name="Rouhier N."/>
            <person name="Schmutz J."/>
            <person name="Yin T."/>
            <person name="Chalot M."/>
            <person name="Henrissat B."/>
            <person name="Kuees U."/>
            <person name="Lucas S."/>
            <person name="Van de Peer Y."/>
            <person name="Podila G.K."/>
            <person name="Polle A."/>
            <person name="Pukkila P.J."/>
            <person name="Richardson P.M."/>
            <person name="Rouze P."/>
            <person name="Sanders I.R."/>
            <person name="Stajich J.E."/>
            <person name="Tunlid A."/>
            <person name="Tuskan G."/>
            <person name="Grigoriev I.V."/>
        </authorList>
    </citation>
    <scope>NUCLEOTIDE SEQUENCE [LARGE SCALE GENOMIC DNA]</scope>
    <source>
        <strain evidence="2">S238N-H82 / ATCC MYA-4686</strain>
    </source>
</reference>
<dbReference type="Proteomes" id="UP000001194">
    <property type="component" value="Unassembled WGS sequence"/>
</dbReference>
<evidence type="ECO:0000313" key="2">
    <source>
        <dbReference type="Proteomes" id="UP000001194"/>
    </source>
</evidence>
<dbReference type="AlphaFoldDB" id="B0DPZ2"/>
<dbReference type="InParanoid" id="B0DPZ2"/>
<dbReference type="EMBL" id="DS547125">
    <property type="protein sequence ID" value="EDR03201.1"/>
    <property type="molecule type" value="Genomic_DNA"/>
</dbReference>
<dbReference type="KEGG" id="lbc:LACBIDRAFT_307370"/>
<sequence>MFCYAHANHAYQNIQAVRQCYYHTNECKDVNPSPPTGILWRLLPIVFFIFARTHQERIVVQVECWISFNCFVVTIVAGSLLRGRSGVPARRCL</sequence>
<dbReference type="HOGENOM" id="CLU_2400058_0_0_1"/>
<organism evidence="2">
    <name type="scientific">Laccaria bicolor (strain S238N-H82 / ATCC MYA-4686)</name>
    <name type="common">Bicoloured deceiver</name>
    <name type="synonym">Laccaria laccata var. bicolor</name>
    <dbReference type="NCBI Taxonomy" id="486041"/>
    <lineage>
        <taxon>Eukaryota</taxon>
        <taxon>Fungi</taxon>
        <taxon>Dikarya</taxon>
        <taxon>Basidiomycota</taxon>
        <taxon>Agaricomycotina</taxon>
        <taxon>Agaricomycetes</taxon>
        <taxon>Agaricomycetidae</taxon>
        <taxon>Agaricales</taxon>
        <taxon>Agaricineae</taxon>
        <taxon>Hydnangiaceae</taxon>
        <taxon>Laccaria</taxon>
    </lineage>
</organism>
<keyword evidence="2" id="KW-1185">Reference proteome</keyword>